<accession>A0ACB7ZZ86</accession>
<organism evidence="1 2">
    <name type="scientific">Hygrophoropsis aurantiaca</name>
    <dbReference type="NCBI Taxonomy" id="72124"/>
    <lineage>
        <taxon>Eukaryota</taxon>
        <taxon>Fungi</taxon>
        <taxon>Dikarya</taxon>
        <taxon>Basidiomycota</taxon>
        <taxon>Agaricomycotina</taxon>
        <taxon>Agaricomycetes</taxon>
        <taxon>Agaricomycetidae</taxon>
        <taxon>Boletales</taxon>
        <taxon>Coniophorineae</taxon>
        <taxon>Hygrophoropsidaceae</taxon>
        <taxon>Hygrophoropsis</taxon>
    </lineage>
</organism>
<feature type="non-terminal residue" evidence="1">
    <location>
        <position position="78"/>
    </location>
</feature>
<reference evidence="1" key="1">
    <citation type="journal article" date="2021" name="New Phytol.">
        <title>Evolutionary innovations through gain and loss of genes in the ectomycorrhizal Boletales.</title>
        <authorList>
            <person name="Wu G."/>
            <person name="Miyauchi S."/>
            <person name="Morin E."/>
            <person name="Kuo A."/>
            <person name="Drula E."/>
            <person name="Varga T."/>
            <person name="Kohler A."/>
            <person name="Feng B."/>
            <person name="Cao Y."/>
            <person name="Lipzen A."/>
            <person name="Daum C."/>
            <person name="Hundley H."/>
            <person name="Pangilinan J."/>
            <person name="Johnson J."/>
            <person name="Barry K."/>
            <person name="LaButti K."/>
            <person name="Ng V."/>
            <person name="Ahrendt S."/>
            <person name="Min B."/>
            <person name="Choi I.G."/>
            <person name="Park H."/>
            <person name="Plett J.M."/>
            <person name="Magnuson J."/>
            <person name="Spatafora J.W."/>
            <person name="Nagy L.G."/>
            <person name="Henrissat B."/>
            <person name="Grigoriev I.V."/>
            <person name="Yang Z.L."/>
            <person name="Xu J."/>
            <person name="Martin F.M."/>
        </authorList>
    </citation>
    <scope>NUCLEOTIDE SEQUENCE</scope>
    <source>
        <strain evidence="1">ATCC 28755</strain>
    </source>
</reference>
<evidence type="ECO:0000313" key="2">
    <source>
        <dbReference type="Proteomes" id="UP000790377"/>
    </source>
</evidence>
<keyword evidence="2" id="KW-1185">Reference proteome</keyword>
<name>A0ACB7ZZ86_9AGAM</name>
<dbReference type="EMBL" id="MU268085">
    <property type="protein sequence ID" value="KAH7906007.1"/>
    <property type="molecule type" value="Genomic_DNA"/>
</dbReference>
<proteinExistence type="predicted"/>
<comment type="caution">
    <text evidence="1">The sequence shown here is derived from an EMBL/GenBank/DDBJ whole genome shotgun (WGS) entry which is preliminary data.</text>
</comment>
<sequence length="78" mass="9031">LKPALVGTHSLVQHNAPLKWNTVEIAVEVKNRWREMISQGAMYARCLFAVIERRQFALVICFDQALSQVRFVFYHRAG</sequence>
<evidence type="ECO:0000313" key="1">
    <source>
        <dbReference type="EMBL" id="KAH7906007.1"/>
    </source>
</evidence>
<dbReference type="Proteomes" id="UP000790377">
    <property type="component" value="Unassembled WGS sequence"/>
</dbReference>
<gene>
    <name evidence="1" type="ORF">BJ138DRAFT_965806</name>
</gene>
<protein>
    <submittedName>
        <fullName evidence="1">Uncharacterized protein</fullName>
    </submittedName>
</protein>
<feature type="non-terminal residue" evidence="1">
    <location>
        <position position="1"/>
    </location>
</feature>